<evidence type="ECO:0000256" key="6">
    <source>
        <dbReference type="ARBA" id="ARBA00022695"/>
    </source>
</evidence>
<evidence type="ECO:0000256" key="9">
    <source>
        <dbReference type="ARBA" id="ARBA00022932"/>
    </source>
</evidence>
<keyword evidence="4" id="KW-0237">DNA synthesis</keyword>
<dbReference type="FunFam" id="3.30.210.10:FF:000001">
    <property type="entry name" value="DNA polymerase lambda"/>
    <property type="match status" value="1"/>
</dbReference>
<comment type="catalytic activity">
    <reaction evidence="12">
        <text>DNA(n) + a 2'-deoxyribonucleoside 5'-triphosphate = DNA(n+1) + diphosphate</text>
        <dbReference type="Rhea" id="RHEA:22508"/>
        <dbReference type="Rhea" id="RHEA-COMP:17339"/>
        <dbReference type="Rhea" id="RHEA-COMP:17340"/>
        <dbReference type="ChEBI" id="CHEBI:33019"/>
        <dbReference type="ChEBI" id="CHEBI:61560"/>
        <dbReference type="ChEBI" id="CHEBI:173112"/>
        <dbReference type="EC" id="2.7.7.7"/>
    </reaction>
</comment>
<keyword evidence="5" id="KW-0808">Transferase</keyword>
<dbReference type="InterPro" id="IPR002008">
    <property type="entry name" value="DNA_pol_X_beta-like"/>
</dbReference>
<evidence type="ECO:0000313" key="15">
    <source>
        <dbReference type="EMBL" id="KAI9633707.1"/>
    </source>
</evidence>
<keyword evidence="6" id="KW-0548">Nucleotidyltransferase</keyword>
<dbReference type="RefSeq" id="XP_052943484.1">
    <property type="nucleotide sequence ID" value="XM_053090064.1"/>
</dbReference>
<dbReference type="Pfam" id="PF14716">
    <property type="entry name" value="HHH_8"/>
    <property type="match status" value="1"/>
</dbReference>
<dbReference type="SUPFAM" id="SSF52113">
    <property type="entry name" value="BRCT domain"/>
    <property type="match status" value="1"/>
</dbReference>
<dbReference type="InterPro" id="IPR028207">
    <property type="entry name" value="DNA_pol_B_palm_palm"/>
</dbReference>
<feature type="compositionally biased region" description="Basic and acidic residues" evidence="13">
    <location>
        <begin position="349"/>
        <end position="360"/>
    </location>
</feature>
<dbReference type="InterPro" id="IPR022312">
    <property type="entry name" value="DNA_pol_X"/>
</dbReference>
<proteinExistence type="predicted"/>
<evidence type="ECO:0000256" key="3">
    <source>
        <dbReference type="ARBA" id="ARBA00016513"/>
    </source>
</evidence>
<feature type="compositionally biased region" description="Basic and acidic residues" evidence="13">
    <location>
        <begin position="405"/>
        <end position="414"/>
    </location>
</feature>
<dbReference type="GO" id="GO:0003677">
    <property type="term" value="F:DNA binding"/>
    <property type="evidence" value="ECO:0007669"/>
    <property type="project" value="InterPro"/>
</dbReference>
<keyword evidence="8" id="KW-0227">DNA damage</keyword>
<dbReference type="InterPro" id="IPR043519">
    <property type="entry name" value="NT_sf"/>
</dbReference>
<organism evidence="15 16">
    <name type="scientific">Dioszegia hungarica</name>
    <dbReference type="NCBI Taxonomy" id="4972"/>
    <lineage>
        <taxon>Eukaryota</taxon>
        <taxon>Fungi</taxon>
        <taxon>Dikarya</taxon>
        <taxon>Basidiomycota</taxon>
        <taxon>Agaricomycotina</taxon>
        <taxon>Tremellomycetes</taxon>
        <taxon>Tremellales</taxon>
        <taxon>Bulleribasidiaceae</taxon>
        <taxon>Dioszegia</taxon>
    </lineage>
</organism>
<gene>
    <name evidence="15" type="ORF">MKK02DRAFT_38365</name>
</gene>
<keyword evidence="10" id="KW-0234">DNA repair</keyword>
<dbReference type="SUPFAM" id="SSF81301">
    <property type="entry name" value="Nucleotidyltransferase"/>
    <property type="match status" value="1"/>
</dbReference>
<evidence type="ECO:0000313" key="16">
    <source>
        <dbReference type="Proteomes" id="UP001164286"/>
    </source>
</evidence>
<dbReference type="Proteomes" id="UP001164286">
    <property type="component" value="Unassembled WGS sequence"/>
</dbReference>
<dbReference type="CDD" id="cd00141">
    <property type="entry name" value="NT_POLXc"/>
    <property type="match status" value="1"/>
</dbReference>
<dbReference type="PANTHER" id="PTHR11276:SF28">
    <property type="entry name" value="DNA POLYMERASE LAMBDA"/>
    <property type="match status" value="1"/>
</dbReference>
<dbReference type="InterPro" id="IPR001357">
    <property type="entry name" value="BRCT_dom"/>
</dbReference>
<dbReference type="Gene3D" id="1.10.150.20">
    <property type="entry name" value="5' to 3' exonuclease, C-terminal subdomain"/>
    <property type="match status" value="1"/>
</dbReference>
<dbReference type="InterPro" id="IPR037160">
    <property type="entry name" value="DNA_Pol_thumb_sf"/>
</dbReference>
<dbReference type="SMART" id="SM00483">
    <property type="entry name" value="POLXc"/>
    <property type="match status" value="1"/>
</dbReference>
<dbReference type="PROSITE" id="PS50172">
    <property type="entry name" value="BRCT"/>
    <property type="match status" value="1"/>
</dbReference>
<evidence type="ECO:0000259" key="14">
    <source>
        <dbReference type="PROSITE" id="PS50172"/>
    </source>
</evidence>
<dbReference type="GO" id="GO:0005634">
    <property type="term" value="C:nucleus"/>
    <property type="evidence" value="ECO:0007669"/>
    <property type="project" value="TreeGrafter"/>
</dbReference>
<dbReference type="EC" id="2.7.7.7" evidence="2"/>
<name>A0AA38H3A6_9TREE</name>
<dbReference type="InterPro" id="IPR036420">
    <property type="entry name" value="BRCT_dom_sf"/>
</dbReference>
<evidence type="ECO:0000256" key="7">
    <source>
        <dbReference type="ARBA" id="ARBA00022705"/>
    </source>
</evidence>
<keyword evidence="11" id="KW-0456">Lyase</keyword>
<evidence type="ECO:0000256" key="12">
    <source>
        <dbReference type="ARBA" id="ARBA00049244"/>
    </source>
</evidence>
<dbReference type="Pfam" id="PF10391">
    <property type="entry name" value="DNA_pol_lambd_f"/>
    <property type="match status" value="1"/>
</dbReference>
<evidence type="ECO:0000256" key="10">
    <source>
        <dbReference type="ARBA" id="ARBA00023204"/>
    </source>
</evidence>
<keyword evidence="16" id="KW-1185">Reference proteome</keyword>
<evidence type="ECO:0000256" key="2">
    <source>
        <dbReference type="ARBA" id="ARBA00012417"/>
    </source>
</evidence>
<dbReference type="PANTHER" id="PTHR11276">
    <property type="entry name" value="DNA POLYMERASE TYPE-X FAMILY MEMBER"/>
    <property type="match status" value="1"/>
</dbReference>
<dbReference type="Gene3D" id="3.30.210.10">
    <property type="entry name" value="DNA polymerase, thumb domain"/>
    <property type="match status" value="1"/>
</dbReference>
<evidence type="ECO:0000256" key="4">
    <source>
        <dbReference type="ARBA" id="ARBA00022634"/>
    </source>
</evidence>
<dbReference type="EMBL" id="JAKWFO010000008">
    <property type="protein sequence ID" value="KAI9633707.1"/>
    <property type="molecule type" value="Genomic_DNA"/>
</dbReference>
<evidence type="ECO:0000256" key="11">
    <source>
        <dbReference type="ARBA" id="ARBA00023239"/>
    </source>
</evidence>
<dbReference type="InterPro" id="IPR018944">
    <property type="entry name" value="DNA_pol_lambd_fingers_domain"/>
</dbReference>
<dbReference type="SUPFAM" id="SSF81585">
    <property type="entry name" value="PsbU/PolX domain-like"/>
    <property type="match status" value="1"/>
</dbReference>
<dbReference type="InterPro" id="IPR002054">
    <property type="entry name" value="DNA-dir_DNA_pol_X"/>
</dbReference>
<protein>
    <recommendedName>
        <fullName evidence="3">DNA polymerase lambda</fullName>
        <ecNumber evidence="2">2.7.7.7</ecNumber>
    </recommendedName>
</protein>
<keyword evidence="7" id="KW-0235">DNA replication</keyword>
<dbReference type="GO" id="GO:0003887">
    <property type="term" value="F:DNA-directed DNA polymerase activity"/>
    <property type="evidence" value="ECO:0007669"/>
    <property type="project" value="UniProtKB-KW"/>
</dbReference>
<dbReference type="Gene3D" id="1.10.150.110">
    <property type="entry name" value="DNA polymerase beta, N-terminal domain-like"/>
    <property type="match status" value="1"/>
</dbReference>
<dbReference type="Gene3D" id="3.40.50.10190">
    <property type="entry name" value="BRCT domain"/>
    <property type="match status" value="1"/>
</dbReference>
<dbReference type="PRINTS" id="PR00869">
    <property type="entry name" value="DNAPOLX"/>
</dbReference>
<keyword evidence="9" id="KW-0239">DNA-directed DNA polymerase</keyword>
<dbReference type="InterPro" id="IPR029398">
    <property type="entry name" value="PolB_thumb"/>
</dbReference>
<sequence length="807" mass="89660">MQLLTYGQTIWDVLDDLDSEGYFDTTEDAIRFADQVKAEIRHKLALPLPSLPAARSPPLFLPDVSTEAGPSARCASPTSYDFDAPTISTPGDRSAVIRPPPPAPPTVRASPRRLISTFAPEVASPIDTPTTRNTPSRSSSIGEGQGKRDDPATPVPLGEATFAKLRRRKDFIAVSGHFAAFTEGLMKSKEPIAQKGAKGRKGKQPERDATPGGILDGCIICLPIEKGPVPVSKHKLFKFRWDLIDQMGGQVVLQPNTAITHVIYDGSSASTLCQMLGIDALSDLPEGTVCVSWNWIGKCKLERTRLDPSTWLAFKQFPSRPPAKSRTSSKLREEITVTETVSHRKRREHTASDSETESSKRQRPYTTRSAPNVKAFFVSSPEPESETLGERKRHSSPAKMTSPAKDNRTVHDAPRGPGWIEGTSGDRDGLDDLISGIQSGEVEAEDEDPVEIEGNPNPWANKFKCGQAHDGTAAEGPNEWLASKFDEMYNMYTGAKHKNHFQLRGYMLAAAAIRRTTWLIKSGDEAAKIKGIGEGFKTRIDEFLQGRPGRLFYDMDEQMQATQAFAKIYGVGKNLAYDLYQKGARTIADLGAPSNPYNLSGGQQIGIQLYDDLNTRIPRAEGKSIHDLVRAEAIRIEPKLWIEIMGSYRRGQENSGDVDFLITRDPSVDGITHAGVLRKLVQNLMDQGFITHELSQPHDWSELEAKWMGICRLENGLYRRIDILCIPFESWGASLIYFTGNDIFNRSMRLYARKQGLSLNQRGLYKGVIRGKDGLKMTEGEIVASRTEQDIFEYLGLRWRPPHQRRP</sequence>
<dbReference type="Pfam" id="PF14792">
    <property type="entry name" value="DNA_pol_B_palm"/>
    <property type="match status" value="1"/>
</dbReference>
<feature type="compositionally biased region" description="Low complexity" evidence="13">
    <location>
        <begin position="128"/>
        <end position="140"/>
    </location>
</feature>
<evidence type="ECO:0000256" key="8">
    <source>
        <dbReference type="ARBA" id="ARBA00022763"/>
    </source>
</evidence>
<dbReference type="AlphaFoldDB" id="A0AA38H3A6"/>
<reference evidence="15" key="1">
    <citation type="journal article" date="2022" name="G3 (Bethesda)">
        <title>High quality genome of the basidiomycete yeast Dioszegia hungarica PDD-24b-2 isolated from cloud water.</title>
        <authorList>
            <person name="Jarrige D."/>
            <person name="Haridas S."/>
            <person name="Bleykasten-Grosshans C."/>
            <person name="Joly M."/>
            <person name="Nadalig T."/>
            <person name="Sancelme M."/>
            <person name="Vuilleumier S."/>
            <person name="Grigoriev I.V."/>
            <person name="Amato P."/>
            <person name="Bringel F."/>
        </authorList>
    </citation>
    <scope>NUCLEOTIDE SEQUENCE</scope>
    <source>
        <strain evidence="15">PDD-24b-2</strain>
    </source>
</reference>
<feature type="region of interest" description="Disordered" evidence="13">
    <location>
        <begin position="317"/>
        <end position="429"/>
    </location>
</feature>
<dbReference type="SUPFAM" id="SSF47802">
    <property type="entry name" value="DNA polymerase beta, N-terminal domain-like"/>
    <property type="match status" value="1"/>
</dbReference>
<dbReference type="GeneID" id="77729269"/>
<dbReference type="PRINTS" id="PR00870">
    <property type="entry name" value="DNAPOLXBETA"/>
</dbReference>
<dbReference type="GO" id="GO:0016829">
    <property type="term" value="F:lyase activity"/>
    <property type="evidence" value="ECO:0007669"/>
    <property type="project" value="UniProtKB-KW"/>
</dbReference>
<accession>A0AA38H3A6</accession>
<dbReference type="InterPro" id="IPR027421">
    <property type="entry name" value="DNA_pol_lamdba_lyase_dom_sf"/>
</dbReference>
<comment type="cofactor">
    <cofactor evidence="1">
        <name>Mn(2+)</name>
        <dbReference type="ChEBI" id="CHEBI:29035"/>
    </cofactor>
</comment>
<evidence type="ECO:0000256" key="13">
    <source>
        <dbReference type="SAM" id="MobiDB-lite"/>
    </source>
</evidence>
<feature type="region of interest" description="Disordered" evidence="13">
    <location>
        <begin position="88"/>
        <end position="156"/>
    </location>
</feature>
<evidence type="ECO:0000256" key="5">
    <source>
        <dbReference type="ARBA" id="ARBA00022679"/>
    </source>
</evidence>
<evidence type="ECO:0000256" key="1">
    <source>
        <dbReference type="ARBA" id="ARBA00001936"/>
    </source>
</evidence>
<comment type="caution">
    <text evidence="15">The sequence shown here is derived from an EMBL/GenBank/DDBJ whole genome shotgun (WGS) entry which is preliminary data.</text>
</comment>
<dbReference type="Pfam" id="PF14791">
    <property type="entry name" value="DNA_pol_B_thumb"/>
    <property type="match status" value="1"/>
</dbReference>
<dbReference type="InterPro" id="IPR010996">
    <property type="entry name" value="HHH_MUS81"/>
</dbReference>
<feature type="domain" description="BRCT" evidence="14">
    <location>
        <begin position="242"/>
        <end position="313"/>
    </location>
</feature>
<dbReference type="Gene3D" id="3.30.460.10">
    <property type="entry name" value="Beta Polymerase, domain 2"/>
    <property type="match status" value="1"/>
</dbReference>
<dbReference type="GO" id="GO:0006303">
    <property type="term" value="P:double-strand break repair via nonhomologous end joining"/>
    <property type="evidence" value="ECO:0007669"/>
    <property type="project" value="TreeGrafter"/>
</dbReference>